<proteinExistence type="predicted"/>
<protein>
    <submittedName>
        <fullName evidence="1">Uncharacterized protein</fullName>
    </submittedName>
</protein>
<name>A0A8T0G9U2_CERPU</name>
<comment type="caution">
    <text evidence="1">The sequence shown here is derived from an EMBL/GenBank/DDBJ whole genome shotgun (WGS) entry which is preliminary data.</text>
</comment>
<sequence length="110" mass="12230">MHIQETLPGRVPEFLLPKHYQGTNQVASTDMVHQTSKKLCIASTAVGCKKLSLLTSDPGGDQTKFDRQNRRKSCYKLLLHIFQTPGVTLKPSAQLSEFLKTSNINSCLDV</sequence>
<dbReference type="EMBL" id="CM026433">
    <property type="protein sequence ID" value="KAG0555134.1"/>
    <property type="molecule type" value="Genomic_DNA"/>
</dbReference>
<organism evidence="1 2">
    <name type="scientific">Ceratodon purpureus</name>
    <name type="common">Fire moss</name>
    <name type="synonym">Dicranum purpureum</name>
    <dbReference type="NCBI Taxonomy" id="3225"/>
    <lineage>
        <taxon>Eukaryota</taxon>
        <taxon>Viridiplantae</taxon>
        <taxon>Streptophyta</taxon>
        <taxon>Embryophyta</taxon>
        <taxon>Bryophyta</taxon>
        <taxon>Bryophytina</taxon>
        <taxon>Bryopsida</taxon>
        <taxon>Dicranidae</taxon>
        <taxon>Pseudoditrichales</taxon>
        <taxon>Ditrichaceae</taxon>
        <taxon>Ceratodon</taxon>
    </lineage>
</organism>
<dbReference type="Proteomes" id="UP000822688">
    <property type="component" value="Chromosome 12"/>
</dbReference>
<evidence type="ECO:0000313" key="2">
    <source>
        <dbReference type="Proteomes" id="UP000822688"/>
    </source>
</evidence>
<reference evidence="1" key="1">
    <citation type="submission" date="2020-06" db="EMBL/GenBank/DDBJ databases">
        <title>WGS assembly of Ceratodon purpureus strain R40.</title>
        <authorList>
            <person name="Carey S.B."/>
            <person name="Jenkins J."/>
            <person name="Shu S."/>
            <person name="Lovell J.T."/>
            <person name="Sreedasyam A."/>
            <person name="Maumus F."/>
            <person name="Tiley G.P."/>
            <person name="Fernandez-Pozo N."/>
            <person name="Barry K."/>
            <person name="Chen C."/>
            <person name="Wang M."/>
            <person name="Lipzen A."/>
            <person name="Daum C."/>
            <person name="Saski C.A."/>
            <person name="Payton A.C."/>
            <person name="Mcbreen J.C."/>
            <person name="Conrad R.E."/>
            <person name="Kollar L.M."/>
            <person name="Olsson S."/>
            <person name="Huttunen S."/>
            <person name="Landis J.B."/>
            <person name="Wickett N.J."/>
            <person name="Johnson M.G."/>
            <person name="Rensing S.A."/>
            <person name="Grimwood J."/>
            <person name="Schmutz J."/>
            <person name="Mcdaniel S.F."/>
        </authorList>
    </citation>
    <scope>NUCLEOTIDE SEQUENCE</scope>
    <source>
        <strain evidence="1">R40</strain>
    </source>
</reference>
<dbReference type="AlphaFoldDB" id="A0A8T0G9U2"/>
<keyword evidence="2" id="KW-1185">Reference proteome</keyword>
<accession>A0A8T0G9U2</accession>
<evidence type="ECO:0000313" key="1">
    <source>
        <dbReference type="EMBL" id="KAG0555134.1"/>
    </source>
</evidence>
<gene>
    <name evidence="1" type="ORF">KC19_12G146900</name>
</gene>